<dbReference type="Pfam" id="PF00589">
    <property type="entry name" value="Phage_integrase"/>
    <property type="match status" value="1"/>
</dbReference>
<dbReference type="InterPro" id="IPR002104">
    <property type="entry name" value="Integrase_catalytic"/>
</dbReference>
<evidence type="ECO:0000313" key="8">
    <source>
        <dbReference type="Proteomes" id="UP000790580"/>
    </source>
</evidence>
<keyword evidence="3" id="KW-0233">DNA recombination</keyword>
<evidence type="ECO:0000256" key="1">
    <source>
        <dbReference type="ARBA" id="ARBA00008857"/>
    </source>
</evidence>
<feature type="domain" description="Core-binding (CB)" evidence="6">
    <location>
        <begin position="1"/>
        <end position="87"/>
    </location>
</feature>
<dbReference type="CDD" id="cd00397">
    <property type="entry name" value="DNA_BRE_C"/>
    <property type="match status" value="1"/>
</dbReference>
<sequence length="305" mass="36567">MLLKFAIEDFLDDREFKNVTKPTLDTYKVIFKQFSHYVSEQGVVNVEDITPNLMKKYFVYCSKELGNNVVSVNAKIRRLRAFMNYMVEEEVISKSPMEKIQQSKEDIRINVFTNYHIKQMLKYYRKIQQREKEFWAYRDHTIILFLLGTGVRLNEMCNTKWSDIDFKEHHLIVFGKARMTQTIPLAEKLVKELSAYKLYCETYFGEVNEYVFTNIRNKRMTDEAVKNVFKRLKTIMNFRDVRLSAHTFRHTFAHRCLMSGMDVFTLQKLMRHNSLNTTQKYLALWGHDLRKQSEKYNPLNTMDIF</sequence>
<dbReference type="Gene3D" id="1.10.443.10">
    <property type="entry name" value="Intergrase catalytic core"/>
    <property type="match status" value="1"/>
</dbReference>
<evidence type="ECO:0000256" key="2">
    <source>
        <dbReference type="ARBA" id="ARBA00023125"/>
    </source>
</evidence>
<evidence type="ECO:0000256" key="4">
    <source>
        <dbReference type="PROSITE-ProRule" id="PRU01248"/>
    </source>
</evidence>
<proteinExistence type="inferred from homology"/>
<dbReference type="PANTHER" id="PTHR30349">
    <property type="entry name" value="PHAGE INTEGRASE-RELATED"/>
    <property type="match status" value="1"/>
</dbReference>
<accession>A0ABS6JTG2</accession>
<feature type="domain" description="Tyr recombinase" evidence="5">
    <location>
        <begin position="107"/>
        <end position="294"/>
    </location>
</feature>
<organism evidence="7 8">
    <name type="scientific">Evansella alkalicola</name>
    <dbReference type="NCBI Taxonomy" id="745819"/>
    <lineage>
        <taxon>Bacteria</taxon>
        <taxon>Bacillati</taxon>
        <taxon>Bacillota</taxon>
        <taxon>Bacilli</taxon>
        <taxon>Bacillales</taxon>
        <taxon>Bacillaceae</taxon>
        <taxon>Evansella</taxon>
    </lineage>
</organism>
<dbReference type="InterPro" id="IPR050090">
    <property type="entry name" value="Tyrosine_recombinase_XerCD"/>
</dbReference>
<dbReference type="PROSITE" id="PS51898">
    <property type="entry name" value="TYR_RECOMBINASE"/>
    <property type="match status" value="1"/>
</dbReference>
<keyword evidence="8" id="KW-1185">Reference proteome</keyword>
<dbReference type="Proteomes" id="UP000790580">
    <property type="component" value="Unassembled WGS sequence"/>
</dbReference>
<name>A0ABS6JTG2_9BACI</name>
<dbReference type="InterPro" id="IPR044068">
    <property type="entry name" value="CB"/>
</dbReference>
<evidence type="ECO:0000259" key="6">
    <source>
        <dbReference type="PROSITE" id="PS51900"/>
    </source>
</evidence>
<dbReference type="EMBL" id="JAHQCR010000017">
    <property type="protein sequence ID" value="MBU9720537.1"/>
    <property type="molecule type" value="Genomic_DNA"/>
</dbReference>
<dbReference type="PROSITE" id="PS51900">
    <property type="entry name" value="CB"/>
    <property type="match status" value="1"/>
</dbReference>
<gene>
    <name evidence="7" type="ORF">KS407_03650</name>
</gene>
<protein>
    <submittedName>
        <fullName evidence="7">Tyrosine-type recombinase/integrase</fullName>
    </submittedName>
</protein>
<dbReference type="SUPFAM" id="SSF56349">
    <property type="entry name" value="DNA breaking-rejoining enzymes"/>
    <property type="match status" value="1"/>
</dbReference>
<keyword evidence="2 4" id="KW-0238">DNA-binding</keyword>
<dbReference type="Gene3D" id="1.10.150.130">
    <property type="match status" value="1"/>
</dbReference>
<dbReference type="InterPro" id="IPR025269">
    <property type="entry name" value="SAM-like_dom"/>
</dbReference>
<dbReference type="InterPro" id="IPR013762">
    <property type="entry name" value="Integrase-like_cat_sf"/>
</dbReference>
<dbReference type="PANTHER" id="PTHR30349:SF41">
    <property type="entry name" value="INTEGRASE_RECOMBINASE PROTEIN MJ0367-RELATED"/>
    <property type="match status" value="1"/>
</dbReference>
<dbReference type="InterPro" id="IPR010998">
    <property type="entry name" value="Integrase_recombinase_N"/>
</dbReference>
<evidence type="ECO:0000313" key="7">
    <source>
        <dbReference type="EMBL" id="MBU9720537.1"/>
    </source>
</evidence>
<evidence type="ECO:0000259" key="5">
    <source>
        <dbReference type="PROSITE" id="PS51898"/>
    </source>
</evidence>
<comment type="similarity">
    <text evidence="1">Belongs to the 'phage' integrase family.</text>
</comment>
<comment type="caution">
    <text evidence="7">The sequence shown here is derived from an EMBL/GenBank/DDBJ whole genome shotgun (WGS) entry which is preliminary data.</text>
</comment>
<evidence type="ECO:0000256" key="3">
    <source>
        <dbReference type="ARBA" id="ARBA00023172"/>
    </source>
</evidence>
<dbReference type="RefSeq" id="WP_088075888.1">
    <property type="nucleotide sequence ID" value="NZ_JAHQCR010000017.1"/>
</dbReference>
<dbReference type="InterPro" id="IPR011010">
    <property type="entry name" value="DNA_brk_join_enz"/>
</dbReference>
<reference evidence="7 8" key="1">
    <citation type="submission" date="2021-06" db="EMBL/GenBank/DDBJ databases">
        <title>Bacillus sp. RD4P76, an endophyte from a halophyte.</title>
        <authorList>
            <person name="Sun J.-Q."/>
        </authorList>
    </citation>
    <scope>NUCLEOTIDE SEQUENCE [LARGE SCALE GENOMIC DNA]</scope>
    <source>
        <strain evidence="7 8">JCM 17098</strain>
    </source>
</reference>
<dbReference type="Pfam" id="PF13102">
    <property type="entry name" value="Phage_int_SAM_5"/>
    <property type="match status" value="1"/>
</dbReference>